<dbReference type="InterPro" id="IPR037523">
    <property type="entry name" value="VOC_core"/>
</dbReference>
<dbReference type="PROSITE" id="PS51819">
    <property type="entry name" value="VOC"/>
    <property type="match status" value="1"/>
</dbReference>
<organism evidence="2 3">
    <name type="scientific">Klenkia terrae</name>
    <dbReference type="NCBI Taxonomy" id="1052259"/>
    <lineage>
        <taxon>Bacteria</taxon>
        <taxon>Bacillati</taxon>
        <taxon>Actinomycetota</taxon>
        <taxon>Actinomycetes</taxon>
        <taxon>Geodermatophilales</taxon>
        <taxon>Geodermatophilaceae</taxon>
        <taxon>Klenkia</taxon>
    </lineage>
</organism>
<feature type="domain" description="VOC" evidence="1">
    <location>
        <begin position="6"/>
        <end position="119"/>
    </location>
</feature>
<reference evidence="2 3" key="1">
    <citation type="submission" date="2024-03" db="EMBL/GenBank/DDBJ databases">
        <title>Draft genome sequence of Klenkia terrae.</title>
        <authorList>
            <person name="Duangmal K."/>
            <person name="Chantavorakit T."/>
        </authorList>
    </citation>
    <scope>NUCLEOTIDE SEQUENCE [LARGE SCALE GENOMIC DNA]</scope>
    <source>
        <strain evidence="2 3">JCM 17786</strain>
    </source>
</reference>
<comment type="caution">
    <text evidence="2">The sequence shown here is derived from an EMBL/GenBank/DDBJ whole genome shotgun (WGS) entry which is preliminary data.</text>
</comment>
<dbReference type="InterPro" id="IPR004360">
    <property type="entry name" value="Glyas_Fos-R_dOase_dom"/>
</dbReference>
<evidence type="ECO:0000313" key="2">
    <source>
        <dbReference type="EMBL" id="MEI4279694.1"/>
    </source>
</evidence>
<name>A0ABU8E7S7_9ACTN</name>
<dbReference type="Gene3D" id="3.10.180.10">
    <property type="entry name" value="2,3-Dihydroxybiphenyl 1,2-Dioxygenase, domain 1"/>
    <property type="match status" value="1"/>
</dbReference>
<keyword evidence="3" id="KW-1185">Reference proteome</keyword>
<accession>A0ABU8E7S7</accession>
<sequence>MEKVTGIGGFFFAATDPGALAQWYATTLGVDPAPESYEHPSWWQLAGPTVVAPMPRDAEHLQRSNGTFAVTFRVADLDAMVAQVRGHGVEVVVDPTPYPNGRFADLADPEGNAVQLWEPAGVDLRHP</sequence>
<dbReference type="PANTHER" id="PTHR33993">
    <property type="entry name" value="GLYOXALASE-RELATED"/>
    <property type="match status" value="1"/>
</dbReference>
<dbReference type="PANTHER" id="PTHR33993:SF5">
    <property type="entry name" value="GLYOXALASE"/>
    <property type="match status" value="1"/>
</dbReference>
<dbReference type="Pfam" id="PF00903">
    <property type="entry name" value="Glyoxalase"/>
    <property type="match status" value="1"/>
</dbReference>
<proteinExistence type="predicted"/>
<evidence type="ECO:0000259" key="1">
    <source>
        <dbReference type="PROSITE" id="PS51819"/>
    </source>
</evidence>
<gene>
    <name evidence="2" type="ORF">UXQ13_14590</name>
</gene>
<dbReference type="InterPro" id="IPR052164">
    <property type="entry name" value="Anthracycline_SecMetBiosynth"/>
</dbReference>
<dbReference type="EMBL" id="JBAPLV010000015">
    <property type="protein sequence ID" value="MEI4279694.1"/>
    <property type="molecule type" value="Genomic_DNA"/>
</dbReference>
<evidence type="ECO:0000313" key="3">
    <source>
        <dbReference type="Proteomes" id="UP001373496"/>
    </source>
</evidence>
<protein>
    <submittedName>
        <fullName evidence="2">VOC family protein</fullName>
    </submittedName>
</protein>
<dbReference type="Proteomes" id="UP001373496">
    <property type="component" value="Unassembled WGS sequence"/>
</dbReference>
<dbReference type="InterPro" id="IPR029068">
    <property type="entry name" value="Glyas_Bleomycin-R_OHBP_Dase"/>
</dbReference>
<dbReference type="RefSeq" id="WP_225233035.1">
    <property type="nucleotide sequence ID" value="NZ_JBAPLV010000015.1"/>
</dbReference>
<dbReference type="SUPFAM" id="SSF54593">
    <property type="entry name" value="Glyoxalase/Bleomycin resistance protein/Dihydroxybiphenyl dioxygenase"/>
    <property type="match status" value="1"/>
</dbReference>